<proteinExistence type="predicted"/>
<dbReference type="AlphaFoldDB" id="A0A2U2PG02"/>
<dbReference type="EMBL" id="QEAS01000009">
    <property type="protein sequence ID" value="PWG80335.1"/>
    <property type="molecule type" value="Genomic_DNA"/>
</dbReference>
<organism evidence="2 3">
    <name type="scientific">Pararcticibacter amylolyticus</name>
    <dbReference type="NCBI Taxonomy" id="2173175"/>
    <lineage>
        <taxon>Bacteria</taxon>
        <taxon>Pseudomonadati</taxon>
        <taxon>Bacteroidota</taxon>
        <taxon>Sphingobacteriia</taxon>
        <taxon>Sphingobacteriales</taxon>
        <taxon>Sphingobacteriaceae</taxon>
        <taxon>Pararcticibacter</taxon>
    </lineage>
</organism>
<accession>A0A2U2PG02</accession>
<reference evidence="2 3" key="1">
    <citation type="submission" date="2018-04" db="EMBL/GenBank/DDBJ databases">
        <title>Pedobacter chongqingensis sp. nov., isolated from a rottenly hemp rope.</title>
        <authorList>
            <person name="Cai Y."/>
        </authorList>
    </citation>
    <scope>NUCLEOTIDE SEQUENCE [LARGE SCALE GENOMIC DNA]</scope>
    <source>
        <strain evidence="2 3">FJ4-8</strain>
    </source>
</reference>
<feature type="compositionally biased region" description="Basic and acidic residues" evidence="1">
    <location>
        <begin position="50"/>
        <end position="59"/>
    </location>
</feature>
<comment type="caution">
    <text evidence="2">The sequence shown here is derived from an EMBL/GenBank/DDBJ whole genome shotgun (WGS) entry which is preliminary data.</text>
</comment>
<evidence type="ECO:0000256" key="1">
    <source>
        <dbReference type="SAM" id="MobiDB-lite"/>
    </source>
</evidence>
<gene>
    <name evidence="2" type="ORF">DDR33_12030</name>
</gene>
<protein>
    <submittedName>
        <fullName evidence="2">Uncharacterized protein</fullName>
    </submittedName>
</protein>
<evidence type="ECO:0000313" key="3">
    <source>
        <dbReference type="Proteomes" id="UP000245647"/>
    </source>
</evidence>
<sequence>MTGICKCKGIPESETHQSTKTMNFQVLSGFLISADNSDLPSDALSIPSLDGDRSDTRQA</sequence>
<evidence type="ECO:0000313" key="2">
    <source>
        <dbReference type="EMBL" id="PWG80335.1"/>
    </source>
</evidence>
<name>A0A2U2PG02_9SPHI</name>
<keyword evidence="3" id="KW-1185">Reference proteome</keyword>
<feature type="region of interest" description="Disordered" evidence="1">
    <location>
        <begin position="36"/>
        <end position="59"/>
    </location>
</feature>
<dbReference type="Proteomes" id="UP000245647">
    <property type="component" value="Unassembled WGS sequence"/>
</dbReference>